<evidence type="ECO:0000256" key="1">
    <source>
        <dbReference type="SAM" id="MobiDB-lite"/>
    </source>
</evidence>
<evidence type="ECO:0000313" key="4">
    <source>
        <dbReference type="Proteomes" id="UP001217485"/>
    </source>
</evidence>
<sequence>MKEHVRRGRRARKAGLWTEAYAAYKAAFEAADAATSTEVERAELAGELGLCELALHKYRDAAEHLARSLEQREVLPEALQQRFEAGQRNAAPHVARLVLGVDPPDAEVLIDGKRIGRTARTYTLFFEPGQHMVRGRAPGCKDALHYLRAVAGAEHEFTMPLLCAAASGTKEASGTKGTATATPTPVRALPPPRAQAPSPWASWPGTLRIVGITLATGTVSTGAILMISASKLDQDMSARRDQLMSDPSASSSMCWQAPERSPCGELRRLRDARNLSDRVGTALVITGGVIGAATAASFFTDFSFLERTPAQDRVNVSPVVTGHETGVRIEGVW</sequence>
<keyword evidence="2" id="KW-0472">Membrane</keyword>
<feature type="transmembrane region" description="Helical" evidence="2">
    <location>
        <begin position="279"/>
        <end position="299"/>
    </location>
</feature>
<evidence type="ECO:0000256" key="2">
    <source>
        <dbReference type="SAM" id="Phobius"/>
    </source>
</evidence>
<evidence type="ECO:0000313" key="3">
    <source>
        <dbReference type="EMBL" id="MDC0678725.1"/>
    </source>
</evidence>
<dbReference type="InterPro" id="IPR011990">
    <property type="entry name" value="TPR-like_helical_dom_sf"/>
</dbReference>
<protein>
    <recommendedName>
        <fullName evidence="5">PEGA domain-containing protein</fullName>
    </recommendedName>
</protein>
<keyword evidence="2" id="KW-1133">Transmembrane helix</keyword>
<dbReference type="Gene3D" id="1.25.40.10">
    <property type="entry name" value="Tetratricopeptide repeat domain"/>
    <property type="match status" value="1"/>
</dbReference>
<dbReference type="Proteomes" id="UP001217485">
    <property type="component" value="Unassembled WGS sequence"/>
</dbReference>
<evidence type="ECO:0008006" key="5">
    <source>
        <dbReference type="Google" id="ProtNLM"/>
    </source>
</evidence>
<dbReference type="SUPFAM" id="SSF48452">
    <property type="entry name" value="TPR-like"/>
    <property type="match status" value="1"/>
</dbReference>
<accession>A0ABT5BX29</accession>
<keyword evidence="2" id="KW-0812">Transmembrane</keyword>
<organism evidence="3 4">
    <name type="scientific">Sorangium atrum</name>
    <dbReference type="NCBI Taxonomy" id="2995308"/>
    <lineage>
        <taxon>Bacteria</taxon>
        <taxon>Pseudomonadati</taxon>
        <taxon>Myxococcota</taxon>
        <taxon>Polyangia</taxon>
        <taxon>Polyangiales</taxon>
        <taxon>Polyangiaceae</taxon>
        <taxon>Sorangium</taxon>
    </lineage>
</organism>
<proteinExistence type="predicted"/>
<dbReference type="EMBL" id="JAQNDK010000001">
    <property type="protein sequence ID" value="MDC0678725.1"/>
    <property type="molecule type" value="Genomic_DNA"/>
</dbReference>
<gene>
    <name evidence="3" type="ORF">POL72_13350</name>
</gene>
<reference evidence="3 4" key="1">
    <citation type="submission" date="2023-01" db="EMBL/GenBank/DDBJ databases">
        <title>Minimal conservation of predation-associated metabolite biosynthetic gene clusters underscores biosynthetic potential of Myxococcota including descriptions for ten novel species: Archangium lansinium sp. nov., Myxococcus landrumus sp. nov., Nannocystis bai.</title>
        <authorList>
            <person name="Ahearne A."/>
            <person name="Stevens C."/>
            <person name="Dowd S."/>
        </authorList>
    </citation>
    <scope>NUCLEOTIDE SEQUENCE [LARGE SCALE GENOMIC DNA]</scope>
    <source>
        <strain evidence="3 4">WIWO2</strain>
    </source>
</reference>
<feature type="region of interest" description="Disordered" evidence="1">
    <location>
        <begin position="171"/>
        <end position="200"/>
    </location>
</feature>
<keyword evidence="4" id="KW-1185">Reference proteome</keyword>
<comment type="caution">
    <text evidence="3">The sequence shown here is derived from an EMBL/GenBank/DDBJ whole genome shotgun (WGS) entry which is preliminary data.</text>
</comment>
<name>A0ABT5BX29_9BACT</name>
<feature type="compositionally biased region" description="Low complexity" evidence="1">
    <location>
        <begin position="171"/>
        <end position="185"/>
    </location>
</feature>